<proteinExistence type="predicted"/>
<reference evidence="4 5" key="1">
    <citation type="submission" date="2015-07" db="EMBL/GenBank/DDBJ databases">
        <title>Genome analysis of myxobacterium Chondromyces crocatus Cm c5 reveals a high potential for natural compound synthesis and the genetic basis for the loss of fruiting body formation.</title>
        <authorList>
            <person name="Zaburannyi N."/>
            <person name="Bunk B."/>
            <person name="Maier J."/>
            <person name="Overmann J."/>
            <person name="Mueller R."/>
        </authorList>
    </citation>
    <scope>NUCLEOTIDE SEQUENCE [LARGE SCALE GENOMIC DNA]</scope>
    <source>
        <strain evidence="4 5">Cm c5</strain>
    </source>
</reference>
<evidence type="ECO:0000259" key="3">
    <source>
        <dbReference type="Pfam" id="PF08308"/>
    </source>
</evidence>
<dbReference type="InterPro" id="IPR011990">
    <property type="entry name" value="TPR-like_helical_dom_sf"/>
</dbReference>
<dbReference type="OrthoDB" id="5520647at2"/>
<keyword evidence="1" id="KW-0812">Transmembrane</keyword>
<keyword evidence="2" id="KW-0732">Signal</keyword>
<keyword evidence="1" id="KW-1133">Transmembrane helix</keyword>
<feature type="signal peptide" evidence="2">
    <location>
        <begin position="1"/>
        <end position="35"/>
    </location>
</feature>
<sequence length="330" mass="35230">MHRTPVTRHQQPSSKWVVALAAVLLTATPSWSAHAQEDDTSSSAPIKAAKMLYDAGRTSADNGEWEKAYESFSAAWRVQQHPLIALHLGRASLKTSRFVEAAERLTFFLQQPPEKLKDQDRALIQSLLGEAKQKIGTLIVKVDREGAEVLVDGRVVGQAPLMREIFVDAGKHTLEARLGKEAAEPETVELKAGESRQIALRVVPRAVEPKTLPKTPPPVAEGEGGPKTWVLIAGGAAAGVGVIAGASLTVWANSVDPDSVTGQEKADAIAQQAYISNTALWTFVGAGAVAGATVVYALVAPRKQETRASAWRLVPAVGTRDAGMWLSGSW</sequence>
<evidence type="ECO:0000256" key="2">
    <source>
        <dbReference type="SAM" id="SignalP"/>
    </source>
</evidence>
<dbReference type="AlphaFoldDB" id="A0A0K1EP46"/>
<dbReference type="EMBL" id="CP012159">
    <property type="protein sequence ID" value="AKT42398.1"/>
    <property type="molecule type" value="Genomic_DNA"/>
</dbReference>
<gene>
    <name evidence="4" type="ORF">CMC5_066240</name>
</gene>
<evidence type="ECO:0000313" key="4">
    <source>
        <dbReference type="EMBL" id="AKT42398.1"/>
    </source>
</evidence>
<dbReference type="RefSeq" id="WP_050434038.1">
    <property type="nucleotide sequence ID" value="NZ_CP012159.1"/>
</dbReference>
<name>A0A0K1EP46_CHOCO</name>
<protein>
    <recommendedName>
        <fullName evidence="3">PEGA domain-containing protein</fullName>
    </recommendedName>
</protein>
<organism evidence="4 5">
    <name type="scientific">Chondromyces crocatus</name>
    <dbReference type="NCBI Taxonomy" id="52"/>
    <lineage>
        <taxon>Bacteria</taxon>
        <taxon>Pseudomonadati</taxon>
        <taxon>Myxococcota</taxon>
        <taxon>Polyangia</taxon>
        <taxon>Polyangiales</taxon>
        <taxon>Polyangiaceae</taxon>
        <taxon>Chondromyces</taxon>
    </lineage>
</organism>
<dbReference type="KEGG" id="ccro:CMC5_066240"/>
<dbReference type="InterPro" id="IPR013229">
    <property type="entry name" value="PEGA"/>
</dbReference>
<keyword evidence="5" id="KW-1185">Reference proteome</keyword>
<dbReference type="STRING" id="52.CMC5_066240"/>
<feature type="domain" description="PEGA" evidence="3">
    <location>
        <begin position="136"/>
        <end position="195"/>
    </location>
</feature>
<feature type="transmembrane region" description="Helical" evidence="1">
    <location>
        <begin position="279"/>
        <end position="299"/>
    </location>
</feature>
<dbReference type="Pfam" id="PF08308">
    <property type="entry name" value="PEGA"/>
    <property type="match status" value="1"/>
</dbReference>
<accession>A0A0K1EP46</accession>
<evidence type="ECO:0000256" key="1">
    <source>
        <dbReference type="SAM" id="Phobius"/>
    </source>
</evidence>
<evidence type="ECO:0000313" key="5">
    <source>
        <dbReference type="Proteomes" id="UP000067626"/>
    </source>
</evidence>
<feature type="chain" id="PRO_5005459762" description="PEGA domain-containing protein" evidence="2">
    <location>
        <begin position="36"/>
        <end position="330"/>
    </location>
</feature>
<dbReference type="Proteomes" id="UP000067626">
    <property type="component" value="Chromosome"/>
</dbReference>
<keyword evidence="1" id="KW-0472">Membrane</keyword>
<dbReference type="SUPFAM" id="SSF48452">
    <property type="entry name" value="TPR-like"/>
    <property type="match status" value="1"/>
</dbReference>